<proteinExistence type="inferred from homology"/>
<dbReference type="GO" id="GO:0046677">
    <property type="term" value="P:response to antibiotic"/>
    <property type="evidence" value="ECO:0007669"/>
    <property type="project" value="TreeGrafter"/>
</dbReference>
<dbReference type="AlphaFoldDB" id="A0A1E3WIK5"/>
<dbReference type="Pfam" id="PF25917">
    <property type="entry name" value="BSH_RND"/>
    <property type="match status" value="1"/>
</dbReference>
<dbReference type="EMBL" id="MDCJ01000007">
    <property type="protein sequence ID" value="ODS05382.1"/>
    <property type="molecule type" value="Genomic_DNA"/>
</dbReference>
<keyword evidence="3" id="KW-0732">Signal</keyword>
<comment type="similarity">
    <text evidence="2">Belongs to the membrane fusion protein (MFP) (TC 8.A.1) family.</text>
</comment>
<evidence type="ECO:0000256" key="1">
    <source>
        <dbReference type="ARBA" id="ARBA00004519"/>
    </source>
</evidence>
<feature type="domain" description="Multidrug resistance protein MdtA-like C-terminal permuted SH3" evidence="7">
    <location>
        <begin position="301"/>
        <end position="362"/>
    </location>
</feature>
<dbReference type="NCBIfam" id="TIGR01730">
    <property type="entry name" value="RND_mfp"/>
    <property type="match status" value="1"/>
</dbReference>
<dbReference type="InterPro" id="IPR058626">
    <property type="entry name" value="MdtA-like_b-barrel"/>
</dbReference>
<feature type="domain" description="Multidrug resistance protein MdtA-like alpha-helical hairpin" evidence="4">
    <location>
        <begin position="103"/>
        <end position="171"/>
    </location>
</feature>
<dbReference type="InterPro" id="IPR058624">
    <property type="entry name" value="MdtA-like_HH"/>
</dbReference>
<dbReference type="PANTHER" id="PTHR30158">
    <property type="entry name" value="ACRA/E-RELATED COMPONENT OF DRUG EFFLUX TRANSPORTER"/>
    <property type="match status" value="1"/>
</dbReference>
<dbReference type="Pfam" id="PF25967">
    <property type="entry name" value="RND-MFP_C"/>
    <property type="match status" value="1"/>
</dbReference>
<comment type="subcellular location">
    <subcellularLocation>
        <location evidence="1">Cell inner membrane</location>
        <topology evidence="1">Lipid-anchor</topology>
    </subcellularLocation>
</comment>
<dbReference type="Pfam" id="PF25944">
    <property type="entry name" value="Beta-barrel_RND"/>
    <property type="match status" value="1"/>
</dbReference>
<dbReference type="RefSeq" id="WP_069448232.1">
    <property type="nucleotide sequence ID" value="NZ_MDCJ01000007.1"/>
</dbReference>
<protein>
    <submittedName>
        <fullName evidence="8">Membrane fusion protein MtrC</fullName>
    </submittedName>
</protein>
<dbReference type="GO" id="GO:0005886">
    <property type="term" value="C:plasma membrane"/>
    <property type="evidence" value="ECO:0007669"/>
    <property type="project" value="UniProtKB-SubCell"/>
</dbReference>
<dbReference type="InterPro" id="IPR058625">
    <property type="entry name" value="MdtA-like_BSH"/>
</dbReference>
<dbReference type="PANTHER" id="PTHR30158:SF3">
    <property type="entry name" value="MULTIDRUG EFFLUX PUMP SUBUNIT ACRA-RELATED"/>
    <property type="match status" value="1"/>
</dbReference>
<evidence type="ECO:0000259" key="4">
    <source>
        <dbReference type="Pfam" id="PF25876"/>
    </source>
</evidence>
<dbReference type="InterPro" id="IPR058627">
    <property type="entry name" value="MdtA-like_C"/>
</dbReference>
<dbReference type="Gene3D" id="1.10.287.470">
    <property type="entry name" value="Helix hairpin bin"/>
    <property type="match status" value="1"/>
</dbReference>
<dbReference type="SUPFAM" id="SSF111369">
    <property type="entry name" value="HlyD-like secretion proteins"/>
    <property type="match status" value="1"/>
</dbReference>
<gene>
    <name evidence="8" type="ORF">VSF3289_04523</name>
</gene>
<reference evidence="8 9" key="1">
    <citation type="submission" date="2016-08" db="EMBL/GenBank/DDBJ databases">
        <title>Genome sequencing of Vibrio scophthalmi strain FP3289, an isolated from Paralichthys olivaceus.</title>
        <authorList>
            <person name="Han H.-J."/>
        </authorList>
    </citation>
    <scope>NUCLEOTIDE SEQUENCE [LARGE SCALE GENOMIC DNA]</scope>
    <source>
        <strain evidence="8 9">FP3289</strain>
    </source>
</reference>
<feature type="chain" id="PRO_5009139399" evidence="3">
    <location>
        <begin position="27"/>
        <end position="381"/>
    </location>
</feature>
<dbReference type="OrthoDB" id="9800613at2"/>
<evidence type="ECO:0000259" key="6">
    <source>
        <dbReference type="Pfam" id="PF25944"/>
    </source>
</evidence>
<sequence length="381" mass="40561">MNNKLRIASAIAAALWISGCDMSSHAAPQEGAQAVPVSIIELKSQPQAITMELPGRSRAYMEAEVRPQVNGIVLARSFTEGGYVEQGQSLYQIDDATYKAALISTKAELKRAEAALASTGATAKRFKELLKTKAISQQDFDQAQAAYLEAQASVAVAKAAINNAEINLEYTKVEAPIAGQISKSSVTPGALVTANQPQALAKISQLDPINIDIAQSSTQMLRLKQRIASGQLSQPETAEVRLVLADGQVYPHTGSMKFAEVTVNENTGAVTLRAEFPNPEGILLPGMFVRTIVTVGTDPTAILVPQKAVTRNPRGEGIAMVVNAENKVESRVVMTEEVINNQWLISSGLKDGDKVIIEGLQKIRPGASVNASVLDDTKASS</sequence>
<evidence type="ECO:0000259" key="7">
    <source>
        <dbReference type="Pfam" id="PF25967"/>
    </source>
</evidence>
<dbReference type="FunFam" id="2.40.420.20:FF:000001">
    <property type="entry name" value="Efflux RND transporter periplasmic adaptor subunit"/>
    <property type="match status" value="1"/>
</dbReference>
<feature type="domain" description="Multidrug resistance protein MdtA-like barrel-sandwich hybrid" evidence="5">
    <location>
        <begin position="63"/>
        <end position="202"/>
    </location>
</feature>
<name>A0A1E3WIK5_9VIBR</name>
<evidence type="ECO:0000313" key="9">
    <source>
        <dbReference type="Proteomes" id="UP000095131"/>
    </source>
</evidence>
<comment type="caution">
    <text evidence="8">The sequence shown here is derived from an EMBL/GenBank/DDBJ whole genome shotgun (WGS) entry which is preliminary data.</text>
</comment>
<dbReference type="GO" id="GO:0022857">
    <property type="term" value="F:transmembrane transporter activity"/>
    <property type="evidence" value="ECO:0007669"/>
    <property type="project" value="InterPro"/>
</dbReference>
<dbReference type="InterPro" id="IPR006143">
    <property type="entry name" value="RND_pump_MFP"/>
</dbReference>
<feature type="signal peptide" evidence="3">
    <location>
        <begin position="1"/>
        <end position="26"/>
    </location>
</feature>
<accession>A0A1E3WIK5</accession>
<dbReference type="PROSITE" id="PS51257">
    <property type="entry name" value="PROKAR_LIPOPROTEIN"/>
    <property type="match status" value="1"/>
</dbReference>
<dbReference type="Gene3D" id="2.40.50.100">
    <property type="match status" value="1"/>
</dbReference>
<evidence type="ECO:0000256" key="2">
    <source>
        <dbReference type="ARBA" id="ARBA00009477"/>
    </source>
</evidence>
<dbReference type="Gene3D" id="2.40.30.170">
    <property type="match status" value="1"/>
</dbReference>
<feature type="domain" description="Multidrug resistance protein MdtA-like beta-barrel" evidence="6">
    <location>
        <begin position="208"/>
        <end position="296"/>
    </location>
</feature>
<organism evidence="8 9">
    <name type="scientific">Vibrio scophthalmi</name>
    <dbReference type="NCBI Taxonomy" id="45658"/>
    <lineage>
        <taxon>Bacteria</taxon>
        <taxon>Pseudomonadati</taxon>
        <taxon>Pseudomonadota</taxon>
        <taxon>Gammaproteobacteria</taxon>
        <taxon>Vibrionales</taxon>
        <taxon>Vibrionaceae</taxon>
        <taxon>Vibrio</taxon>
    </lineage>
</organism>
<dbReference type="Pfam" id="PF25876">
    <property type="entry name" value="HH_MFP_RND"/>
    <property type="match status" value="1"/>
</dbReference>
<dbReference type="Gene3D" id="2.40.420.20">
    <property type="match status" value="1"/>
</dbReference>
<dbReference type="PATRIC" id="fig|45658.8.peg.4517"/>
<evidence type="ECO:0000256" key="3">
    <source>
        <dbReference type="SAM" id="SignalP"/>
    </source>
</evidence>
<dbReference type="Proteomes" id="UP000095131">
    <property type="component" value="Unassembled WGS sequence"/>
</dbReference>
<evidence type="ECO:0000313" key="8">
    <source>
        <dbReference type="EMBL" id="ODS05382.1"/>
    </source>
</evidence>
<evidence type="ECO:0000259" key="5">
    <source>
        <dbReference type="Pfam" id="PF25917"/>
    </source>
</evidence>